<feature type="domain" description="IgGFc-binding protein N-terminal" evidence="3">
    <location>
        <begin position="28"/>
        <end position="246"/>
    </location>
</feature>
<dbReference type="Proteomes" id="UP000762676">
    <property type="component" value="Unassembled WGS sequence"/>
</dbReference>
<keyword evidence="2" id="KW-0812">Transmembrane</keyword>
<feature type="region of interest" description="Disordered" evidence="1">
    <location>
        <begin position="300"/>
        <end position="321"/>
    </location>
</feature>
<dbReference type="Pfam" id="PF17517">
    <property type="entry name" value="IgGFc_binding"/>
    <property type="match status" value="1"/>
</dbReference>
<keyword evidence="2" id="KW-1133">Transmembrane helix</keyword>
<feature type="compositionally biased region" description="Low complexity" evidence="1">
    <location>
        <begin position="304"/>
        <end position="321"/>
    </location>
</feature>
<dbReference type="EMBL" id="BMAT01009902">
    <property type="protein sequence ID" value="GFS16057.1"/>
    <property type="molecule type" value="Genomic_DNA"/>
</dbReference>
<protein>
    <recommendedName>
        <fullName evidence="3">IgGFc-binding protein N-terminal domain-containing protein</fullName>
    </recommendedName>
</protein>
<keyword evidence="2" id="KW-0472">Membrane</keyword>
<evidence type="ECO:0000313" key="5">
    <source>
        <dbReference type="Proteomes" id="UP000762676"/>
    </source>
</evidence>
<dbReference type="AlphaFoldDB" id="A0AAV4J3P1"/>
<feature type="transmembrane region" description="Helical" evidence="2">
    <location>
        <begin position="378"/>
        <end position="406"/>
    </location>
</feature>
<sequence length="411" mass="45271">MTFSVNITDQSQPFYIDSVSGCTRAPFVHASLEVAVFTSERKAMANSRNDMTFEHSFTTSQVGMNYVTFPSMPLNQYVKDTFTAVAVYDDTRVTVPNVDTSLGTYEVTLDKAGDTFDLELYANGFRHVTGSKPFYLYARLGGTGGNNLCTVTLLADHLWTGQYSVHLTEPWTLLPNIYVVVVGKNPDMETVTLVNLDSSQTITHENCQKVTGTSYEACYFRLSSTTVGPYSLTRPSGEKFAAYMFGSKGQAAACHHLGMNFTATSGGHPNLRFDEIAFLDSVQAEESDLCHEVTTAPSRKRRSVWSSPPITTSTTEEVTETPLPLCETKGQNLTESSEEFQEMLESISEFIRVDSVNTSQSRRKKESAQDHRPSSVSLGVLSCCLVFATLGILVISDIGSLVLMIIELVKR</sequence>
<accession>A0AAV4J3P1</accession>
<gene>
    <name evidence="4" type="ORF">ElyMa_004948400</name>
</gene>
<name>A0AAV4J3P1_9GAST</name>
<evidence type="ECO:0000313" key="4">
    <source>
        <dbReference type="EMBL" id="GFS16057.1"/>
    </source>
</evidence>
<keyword evidence="5" id="KW-1185">Reference proteome</keyword>
<dbReference type="InterPro" id="IPR035234">
    <property type="entry name" value="IgGFc-bd_N"/>
</dbReference>
<evidence type="ECO:0000256" key="1">
    <source>
        <dbReference type="SAM" id="MobiDB-lite"/>
    </source>
</evidence>
<evidence type="ECO:0000256" key="2">
    <source>
        <dbReference type="SAM" id="Phobius"/>
    </source>
</evidence>
<proteinExistence type="predicted"/>
<reference evidence="4 5" key="1">
    <citation type="journal article" date="2021" name="Elife">
        <title>Chloroplast acquisition without the gene transfer in kleptoplastic sea slugs, Plakobranchus ocellatus.</title>
        <authorList>
            <person name="Maeda T."/>
            <person name="Takahashi S."/>
            <person name="Yoshida T."/>
            <person name="Shimamura S."/>
            <person name="Takaki Y."/>
            <person name="Nagai Y."/>
            <person name="Toyoda A."/>
            <person name="Suzuki Y."/>
            <person name="Arimoto A."/>
            <person name="Ishii H."/>
            <person name="Satoh N."/>
            <person name="Nishiyama T."/>
            <person name="Hasebe M."/>
            <person name="Maruyama T."/>
            <person name="Minagawa J."/>
            <person name="Obokata J."/>
            <person name="Shigenobu S."/>
        </authorList>
    </citation>
    <scope>NUCLEOTIDE SEQUENCE [LARGE SCALE GENOMIC DNA]</scope>
</reference>
<organism evidence="4 5">
    <name type="scientific">Elysia marginata</name>
    <dbReference type="NCBI Taxonomy" id="1093978"/>
    <lineage>
        <taxon>Eukaryota</taxon>
        <taxon>Metazoa</taxon>
        <taxon>Spiralia</taxon>
        <taxon>Lophotrochozoa</taxon>
        <taxon>Mollusca</taxon>
        <taxon>Gastropoda</taxon>
        <taxon>Heterobranchia</taxon>
        <taxon>Euthyneura</taxon>
        <taxon>Panpulmonata</taxon>
        <taxon>Sacoglossa</taxon>
        <taxon>Placobranchoidea</taxon>
        <taxon>Plakobranchidae</taxon>
        <taxon>Elysia</taxon>
    </lineage>
</organism>
<comment type="caution">
    <text evidence="4">The sequence shown here is derived from an EMBL/GenBank/DDBJ whole genome shotgun (WGS) entry which is preliminary data.</text>
</comment>
<evidence type="ECO:0000259" key="3">
    <source>
        <dbReference type="Pfam" id="PF17517"/>
    </source>
</evidence>